<dbReference type="Proteomes" id="UP000678281">
    <property type="component" value="Unassembled WGS sequence"/>
</dbReference>
<dbReference type="PANTHER" id="PTHR13061:SF29">
    <property type="entry name" value="GAMMA CARBONIC ANHYDRASE-LIKE 1, MITOCHONDRIAL-RELATED"/>
    <property type="match status" value="1"/>
</dbReference>
<protein>
    <submittedName>
        <fullName evidence="1">Gamma carbonic anhydrase family protein</fullName>
    </submittedName>
</protein>
<dbReference type="PANTHER" id="PTHR13061">
    <property type="entry name" value="DYNACTIN SUBUNIT P25"/>
    <property type="match status" value="1"/>
</dbReference>
<accession>A0A942E7T9</accession>
<evidence type="ECO:0000313" key="1">
    <source>
        <dbReference type="EMBL" id="MBS3849678.1"/>
    </source>
</evidence>
<name>A0A942E7T9_9HYPH</name>
<dbReference type="InterPro" id="IPR011004">
    <property type="entry name" value="Trimer_LpxA-like_sf"/>
</dbReference>
<dbReference type="SUPFAM" id="SSF51161">
    <property type="entry name" value="Trimeric LpxA-like enzymes"/>
    <property type="match status" value="1"/>
</dbReference>
<proteinExistence type="predicted"/>
<keyword evidence="2" id="KW-1185">Reference proteome</keyword>
<dbReference type="CDD" id="cd04645">
    <property type="entry name" value="LbH_gamma_CA_like"/>
    <property type="match status" value="1"/>
</dbReference>
<dbReference type="Pfam" id="PF00132">
    <property type="entry name" value="Hexapep"/>
    <property type="match status" value="1"/>
</dbReference>
<dbReference type="InterPro" id="IPR001451">
    <property type="entry name" value="Hexapep"/>
</dbReference>
<reference evidence="1" key="1">
    <citation type="submission" date="2021-04" db="EMBL/GenBank/DDBJ databases">
        <title>Devosia litorisediminis sp. nov., isolated from a sand dune.</title>
        <authorList>
            <person name="Park S."/>
            <person name="Yoon J.-H."/>
        </authorList>
    </citation>
    <scope>NUCLEOTIDE SEQUENCE</scope>
    <source>
        <strain evidence="1">BSSL-BM10</strain>
    </source>
</reference>
<dbReference type="InterPro" id="IPR050484">
    <property type="entry name" value="Transf_Hexapept/Carb_Anhydrase"/>
</dbReference>
<comment type="caution">
    <text evidence="1">The sequence shown here is derived from an EMBL/GenBank/DDBJ whole genome shotgun (WGS) entry which is preliminary data.</text>
</comment>
<dbReference type="RefSeq" id="WP_212659321.1">
    <property type="nucleotide sequence ID" value="NZ_JAGXTP010000002.1"/>
</dbReference>
<gene>
    <name evidence="1" type="ORF">KD146_13315</name>
</gene>
<organism evidence="1 2">
    <name type="scientific">Devosia litorisediminis</name>
    <dbReference type="NCBI Taxonomy" id="2829817"/>
    <lineage>
        <taxon>Bacteria</taxon>
        <taxon>Pseudomonadati</taxon>
        <taxon>Pseudomonadota</taxon>
        <taxon>Alphaproteobacteria</taxon>
        <taxon>Hyphomicrobiales</taxon>
        <taxon>Devosiaceae</taxon>
        <taxon>Devosia</taxon>
    </lineage>
</organism>
<dbReference type="EMBL" id="JAGXTP010000002">
    <property type="protein sequence ID" value="MBS3849678.1"/>
    <property type="molecule type" value="Genomic_DNA"/>
</dbReference>
<dbReference type="Gene3D" id="2.160.10.10">
    <property type="entry name" value="Hexapeptide repeat proteins"/>
    <property type="match status" value="1"/>
</dbReference>
<dbReference type="AlphaFoldDB" id="A0A942E7T9"/>
<evidence type="ECO:0000313" key="2">
    <source>
        <dbReference type="Proteomes" id="UP000678281"/>
    </source>
</evidence>
<dbReference type="InterPro" id="IPR047324">
    <property type="entry name" value="LbH_gamma_CA-like"/>
</dbReference>
<sequence>MTLYALDGIAPEIDPDVGWIAPTAVLVGRVVVGAEAGIWFGVVARGDNEAIIIGARTNVQENTVLHTDMGFPLTIGEGCTIGHKAMLHGCTIGDNTLIGMGATVLNGAKIGKNCLIGAGALITEGKAIPDGSLVVGAPGKVIRDLDEAAIAGLRKSADAYVRNARRFASGLVEVTARPNEFEPA</sequence>